<keyword evidence="3" id="KW-0547">Nucleotide-binding</keyword>
<name>A0A174W8E7_BACT4</name>
<dbReference type="PANTHER" id="PTHR30595">
    <property type="entry name" value="GLPR-RELATED TRANSCRIPTIONAL REPRESSOR"/>
    <property type="match status" value="1"/>
</dbReference>
<gene>
    <name evidence="3" type="ORF">ERS852557_04442</name>
</gene>
<dbReference type="Pfam" id="PF13749">
    <property type="entry name" value="HATPase_c_4"/>
    <property type="match status" value="1"/>
</dbReference>
<dbReference type="Proteomes" id="UP000095541">
    <property type="component" value="Unassembled WGS sequence"/>
</dbReference>
<feature type="domain" description="Schlafen AlbA-2" evidence="1">
    <location>
        <begin position="17"/>
        <end position="145"/>
    </location>
</feature>
<dbReference type="PANTHER" id="PTHR30595:SF6">
    <property type="entry name" value="SCHLAFEN ALBA-2 DOMAIN-CONTAINING PROTEIN"/>
    <property type="match status" value="1"/>
</dbReference>
<proteinExistence type="predicted"/>
<dbReference type="GO" id="GO:0004386">
    <property type="term" value="F:helicase activity"/>
    <property type="evidence" value="ECO:0007669"/>
    <property type="project" value="UniProtKB-KW"/>
</dbReference>
<dbReference type="Gene3D" id="3.30.950.30">
    <property type="entry name" value="Schlafen, AAA domain"/>
    <property type="match status" value="1"/>
</dbReference>
<dbReference type="Pfam" id="PF21247">
    <property type="entry name" value="Fic-like_C"/>
    <property type="match status" value="1"/>
</dbReference>
<feature type="domain" description="Filamentation induced by cAMP protein Fic-like C-terminal" evidence="2">
    <location>
        <begin position="454"/>
        <end position="502"/>
    </location>
</feature>
<evidence type="ECO:0000313" key="3">
    <source>
        <dbReference type="EMBL" id="CUQ43504.1"/>
    </source>
</evidence>
<protein>
    <submittedName>
        <fullName evidence="3">ATP-dependent DNA helicase</fullName>
    </submittedName>
</protein>
<evidence type="ECO:0000313" key="4">
    <source>
        <dbReference type="Proteomes" id="UP000095541"/>
    </source>
</evidence>
<accession>A0A174W8E7</accession>
<sequence length="513" mass="59191">MALPINVNDLMSKNKVEGNRIEFKKGWNPSKIYHSICAFANDLDNLGGGYILVGVDEENGMAKRPVAGIPENSIDKILKEMVGFNNKIEPYYMPRTSVEEVDGKTILVIWVPSGGNRPFSVMEDVTSKHGRPKFYIRNGSSSIEAKGEVLDQLRELANRTPFDDRGNPDIKLDDISPVLVYDHLKKVGSRLMKSFNAQELDKTLEQMNLYEGPTERRYLKNVTAMMFCEELQKFFPVTRVEIVVFPEGRIQNPNNFYEAPVITGTVPQIIKETLNYLRTFIREYVVKPKNRAESIRYFNYPYQALEEAVVNALYHRDYQEREPVEITMEPDKISILSYSGPDRSVTIEAIRKGELLRSRRYRNRRLGDFLKELDLTEGRSTGIPTIQDELRRNGSPKAIIETDPDRTYFMIDIPCREGVETTLSIGERRSNDRVKRQSNDRVTTELVILEYCLNARSRRDILEHLNLKYHSDNYKKYIKPLIDKGYLHYTEPKSPSSPTQKYITSVLGKEFLS</sequence>
<dbReference type="InterPro" id="IPR049514">
    <property type="entry name" value="Fic-like_C"/>
</dbReference>
<dbReference type="AlphaFoldDB" id="A0A174W8E7"/>
<evidence type="ECO:0000259" key="2">
    <source>
        <dbReference type="Pfam" id="PF21247"/>
    </source>
</evidence>
<organism evidence="3 4">
    <name type="scientific">Bacteroides thetaiotaomicron</name>
    <dbReference type="NCBI Taxonomy" id="818"/>
    <lineage>
        <taxon>Bacteria</taxon>
        <taxon>Pseudomonadati</taxon>
        <taxon>Bacteroidota</taxon>
        <taxon>Bacteroidia</taxon>
        <taxon>Bacteroidales</taxon>
        <taxon>Bacteroidaceae</taxon>
        <taxon>Bacteroides</taxon>
    </lineage>
</organism>
<dbReference type="Gene3D" id="3.30.565.60">
    <property type="match status" value="1"/>
</dbReference>
<dbReference type="InterPro" id="IPR038475">
    <property type="entry name" value="RecG_C_sf"/>
</dbReference>
<keyword evidence="3" id="KW-0347">Helicase</keyword>
<evidence type="ECO:0000259" key="1">
    <source>
        <dbReference type="Pfam" id="PF04326"/>
    </source>
</evidence>
<dbReference type="InterPro" id="IPR038461">
    <property type="entry name" value="Schlafen_AlbA_2_dom_sf"/>
</dbReference>
<keyword evidence="3" id="KW-0378">Hydrolase</keyword>
<dbReference type="InterPro" id="IPR007421">
    <property type="entry name" value="Schlafen_AlbA_2_dom"/>
</dbReference>
<dbReference type="RefSeq" id="WP_055221731.1">
    <property type="nucleotide sequence ID" value="NZ_CZBI01000009.1"/>
</dbReference>
<dbReference type="EMBL" id="CZBI01000009">
    <property type="protein sequence ID" value="CUQ43504.1"/>
    <property type="molecule type" value="Genomic_DNA"/>
</dbReference>
<reference evidence="3 4" key="1">
    <citation type="submission" date="2015-09" db="EMBL/GenBank/DDBJ databases">
        <authorList>
            <consortium name="Pathogen Informatics"/>
        </authorList>
    </citation>
    <scope>NUCLEOTIDE SEQUENCE [LARGE SCALE GENOMIC DNA]</scope>
    <source>
        <strain evidence="3 4">2789STDY5834945</strain>
    </source>
</reference>
<dbReference type="Pfam" id="PF04326">
    <property type="entry name" value="SLFN_AlbA_2"/>
    <property type="match status" value="1"/>
</dbReference>
<keyword evidence="3" id="KW-0067">ATP-binding</keyword>